<dbReference type="AlphaFoldDB" id="A0A5C8JJ88"/>
<dbReference type="InterPro" id="IPR032877">
    <property type="entry name" value="Transposase_HTH"/>
</dbReference>
<dbReference type="Proteomes" id="UP000321926">
    <property type="component" value="Unassembled WGS sequence"/>
</dbReference>
<dbReference type="PANTHER" id="PTHR33498:SF1">
    <property type="entry name" value="TRANSPOSASE FOR INSERTION SEQUENCE ELEMENT IS1557"/>
    <property type="match status" value="1"/>
</dbReference>
<feature type="domain" description="Transposase IS204/IS1001/IS1096/IS1165 helix-turn-helix" evidence="2">
    <location>
        <begin position="101"/>
        <end position="147"/>
    </location>
</feature>
<evidence type="ECO:0000313" key="3">
    <source>
        <dbReference type="EMBL" id="TXK37678.1"/>
    </source>
</evidence>
<proteinExistence type="predicted"/>
<comment type="caution">
    <text evidence="3">The sequence shown here is derived from an EMBL/GenBank/DDBJ whole genome shotgun (WGS) entry which is preliminary data.</text>
</comment>
<dbReference type="EMBL" id="VRTY01000057">
    <property type="protein sequence ID" value="TXK37678.1"/>
    <property type="molecule type" value="Genomic_DNA"/>
</dbReference>
<dbReference type="RefSeq" id="WP_147922544.1">
    <property type="nucleotide sequence ID" value="NZ_VRTY01000057.1"/>
</dbReference>
<dbReference type="InterPro" id="IPR002560">
    <property type="entry name" value="Transposase_DDE"/>
</dbReference>
<protein>
    <submittedName>
        <fullName evidence="3">ISL3 family transposase</fullName>
    </submittedName>
</protein>
<dbReference type="InterPro" id="IPR047951">
    <property type="entry name" value="Transpos_ISL3"/>
</dbReference>
<dbReference type="Pfam" id="PF13542">
    <property type="entry name" value="HTH_Tnp_ISL3"/>
    <property type="match status" value="1"/>
</dbReference>
<accession>A0A5C8JJ88</accession>
<dbReference type="Pfam" id="PF01610">
    <property type="entry name" value="DDE_Tnp_ISL3"/>
    <property type="match status" value="2"/>
</dbReference>
<sequence>MVTYKRVKKAMDIVEQLDSLLPLSYRFSISRIEKNEELEQVHIYLEVSKAYRPFPHHSLHSYYERSWEHLRLFQYRSFLHCRLPVFLDRESGKTTAMEAGFSREHSRFTLLYEQRVLELMQLHCCFTSVAAQLGIYPQRVESSYHHYTTEAYLNHTTAVCERVGLDETSTRKGHDYITIFTDMDAQQVIAIEDGRSSDAIGAFFASHANPAAIRELSMDMSPAFINGAQEHLPWAGITFDKWHVFKLFERHLKKLDAKLGTYRELLFEYLQDFYNQHQPNEAMAQLIFMADWIEEAAGKNALSKSIRQHAQGLVNHVVTKLTNGLLEGINSKIQAIKRIARGFRYTDNFKKLILFAFGKITVDQVNS</sequence>
<dbReference type="PANTHER" id="PTHR33498">
    <property type="entry name" value="TRANSPOSASE FOR INSERTION SEQUENCE ELEMENT IS1557"/>
    <property type="match status" value="1"/>
</dbReference>
<organism evidence="3 4">
    <name type="scientific">Pontibacter qinzhouensis</name>
    <dbReference type="NCBI Taxonomy" id="2603253"/>
    <lineage>
        <taxon>Bacteria</taxon>
        <taxon>Pseudomonadati</taxon>
        <taxon>Bacteroidota</taxon>
        <taxon>Cytophagia</taxon>
        <taxon>Cytophagales</taxon>
        <taxon>Hymenobacteraceae</taxon>
        <taxon>Pontibacter</taxon>
    </lineage>
</organism>
<evidence type="ECO:0000259" key="1">
    <source>
        <dbReference type="Pfam" id="PF01610"/>
    </source>
</evidence>
<dbReference type="OrthoDB" id="1428197at2"/>
<evidence type="ECO:0000259" key="2">
    <source>
        <dbReference type="Pfam" id="PF13542"/>
    </source>
</evidence>
<feature type="domain" description="Transposase IS204/IS1001/IS1096/IS1165 DDE" evidence="1">
    <location>
        <begin position="163"/>
        <end position="255"/>
    </location>
</feature>
<keyword evidence="4" id="KW-1185">Reference proteome</keyword>
<name>A0A5C8JJ88_9BACT</name>
<evidence type="ECO:0000313" key="4">
    <source>
        <dbReference type="Proteomes" id="UP000321926"/>
    </source>
</evidence>
<feature type="domain" description="Transposase IS204/IS1001/IS1096/IS1165 DDE" evidence="1">
    <location>
        <begin position="266"/>
        <end position="351"/>
    </location>
</feature>
<gene>
    <name evidence="3" type="ORF">FVR03_14835</name>
</gene>
<reference evidence="3 4" key="1">
    <citation type="submission" date="2019-08" db="EMBL/GenBank/DDBJ databases">
        <authorList>
            <person name="Shi S."/>
        </authorList>
    </citation>
    <scope>NUCLEOTIDE SEQUENCE [LARGE SCALE GENOMIC DNA]</scope>
    <source>
        <strain evidence="3 4">GY10130</strain>
    </source>
</reference>